<keyword evidence="1" id="KW-1133">Transmembrane helix</keyword>
<sequence length="124" mass="13930">MDCRLLSNGMCNSTITASALQAADPHKVDPHHTVRVIFPDQSTDAIIYVTVVIVFYAAIIFILVGTNLHRFRNNDSSQSSSLSDDEEESYELEEKRHLVVHIDKKARVYQTITPESEKVDVLAV</sequence>
<reference evidence="3" key="1">
    <citation type="submission" date="2025-08" db="UniProtKB">
        <authorList>
            <consortium name="RefSeq"/>
        </authorList>
    </citation>
    <scope>IDENTIFICATION</scope>
    <source>
        <tissue evidence="3">Muscle</tissue>
    </source>
</reference>
<keyword evidence="1" id="KW-0812">Transmembrane</keyword>
<name>A0ABM1TNM3_LIMPO</name>
<dbReference type="RefSeq" id="XP_022257479.1">
    <property type="nucleotide sequence ID" value="XM_022401771.1"/>
</dbReference>
<proteinExistence type="predicted"/>
<dbReference type="Proteomes" id="UP000694941">
    <property type="component" value="Unplaced"/>
</dbReference>
<accession>A0ABM1TNM3</accession>
<evidence type="ECO:0000313" key="3">
    <source>
        <dbReference type="RefSeq" id="XP_022257479.1"/>
    </source>
</evidence>
<protein>
    <submittedName>
        <fullName evidence="3">Uncharacterized protein LOC111089377</fullName>
    </submittedName>
</protein>
<keyword evidence="1" id="KW-0472">Membrane</keyword>
<feature type="transmembrane region" description="Helical" evidence="1">
    <location>
        <begin position="45"/>
        <end position="64"/>
    </location>
</feature>
<evidence type="ECO:0000256" key="1">
    <source>
        <dbReference type="SAM" id="Phobius"/>
    </source>
</evidence>
<dbReference type="GeneID" id="111089377"/>
<gene>
    <name evidence="3" type="primary">LOC111089377</name>
</gene>
<evidence type="ECO:0000313" key="2">
    <source>
        <dbReference type="Proteomes" id="UP000694941"/>
    </source>
</evidence>
<keyword evidence="2" id="KW-1185">Reference proteome</keyword>
<organism evidence="2 3">
    <name type="scientific">Limulus polyphemus</name>
    <name type="common">Atlantic horseshoe crab</name>
    <dbReference type="NCBI Taxonomy" id="6850"/>
    <lineage>
        <taxon>Eukaryota</taxon>
        <taxon>Metazoa</taxon>
        <taxon>Ecdysozoa</taxon>
        <taxon>Arthropoda</taxon>
        <taxon>Chelicerata</taxon>
        <taxon>Merostomata</taxon>
        <taxon>Xiphosura</taxon>
        <taxon>Limulidae</taxon>
        <taxon>Limulus</taxon>
    </lineage>
</organism>